<evidence type="ECO:0000313" key="3">
    <source>
        <dbReference type="Proteomes" id="UP000627464"/>
    </source>
</evidence>
<proteinExistence type="inferred from homology"/>
<keyword evidence="1" id="KW-1003">Cell membrane</keyword>
<comment type="function">
    <text evidence="1">AcrA-AcrB-AcrZ-TolC is a drug efflux protein complex with a broad substrate specificity. This protein binds to AcrB and is required for efflux of some but not all substrates, suggesting it may influence the specificity of drug export.</text>
</comment>
<comment type="subunit">
    <text evidence="1">Part of the AcrA-AcrB-AcrZ-TolC efflux pump, interacts directly with AcrB.</text>
</comment>
<organism evidence="2 3">
    <name type="scientific">Hafnia psychrotolerans</name>
    <dbReference type="NCBI Taxonomy" id="1477018"/>
    <lineage>
        <taxon>Bacteria</taxon>
        <taxon>Pseudomonadati</taxon>
        <taxon>Pseudomonadota</taxon>
        <taxon>Gammaproteobacteria</taxon>
        <taxon>Enterobacterales</taxon>
        <taxon>Hafniaceae</taxon>
        <taxon>Hafnia</taxon>
    </lineage>
</organism>
<keyword evidence="1" id="KW-1133">Transmembrane helix</keyword>
<keyword evidence="1" id="KW-0046">Antibiotic resistance</keyword>
<keyword evidence="3" id="KW-1185">Reference proteome</keyword>
<comment type="caution">
    <text evidence="2">The sequence shown here is derived from an EMBL/GenBank/DDBJ whole genome shotgun (WGS) entry which is preliminary data.</text>
</comment>
<dbReference type="Pfam" id="PF10766">
    <property type="entry name" value="AcrZ"/>
    <property type="match status" value="1"/>
</dbReference>
<name>A0ABQ1FWA4_9GAMM</name>
<keyword evidence="1" id="KW-0813">Transport</keyword>
<keyword evidence="1" id="KW-0472">Membrane</keyword>
<gene>
    <name evidence="1" type="primary">acrZ</name>
    <name evidence="2" type="ORF">GCM10011328_02800</name>
</gene>
<dbReference type="InterPro" id="IPR053730">
    <property type="entry name" value="MEP_Accessory_AcrZ"/>
</dbReference>
<feature type="transmembrane region" description="Helical" evidence="1">
    <location>
        <begin position="7"/>
        <end position="29"/>
    </location>
</feature>
<dbReference type="HAMAP" id="MF_01484">
    <property type="entry name" value="AcrZ"/>
    <property type="match status" value="1"/>
</dbReference>
<comment type="similarity">
    <text evidence="1">Belongs to the AcrZ family.</text>
</comment>
<dbReference type="InterPro" id="IPR019702">
    <property type="entry name" value="AcrZ"/>
</dbReference>
<dbReference type="RefSeq" id="WP_188469687.1">
    <property type="nucleotide sequence ID" value="NZ_BMFZ01000001.1"/>
</dbReference>
<evidence type="ECO:0000313" key="2">
    <source>
        <dbReference type="EMBL" id="GGA31531.1"/>
    </source>
</evidence>
<sequence>MLEILESLIFVVIMVPLFIALILGMIWGIGTVCNVISGVGHSKEKRKHPQQN</sequence>
<keyword evidence="1" id="KW-0812">Transmembrane</keyword>
<dbReference type="Gene3D" id="6.10.250.2480">
    <property type="match status" value="1"/>
</dbReference>
<evidence type="ECO:0000256" key="1">
    <source>
        <dbReference type="HAMAP-Rule" id="MF_01484"/>
    </source>
</evidence>
<dbReference type="Proteomes" id="UP000627464">
    <property type="component" value="Unassembled WGS sequence"/>
</dbReference>
<accession>A0ABQ1FWA4</accession>
<comment type="subcellular location">
    <subcellularLocation>
        <location evidence="1">Cell membrane</location>
        <topology evidence="1">Single-pass membrane protein</topology>
    </subcellularLocation>
</comment>
<dbReference type="EMBL" id="BMFZ01000001">
    <property type="protein sequence ID" value="GGA31531.1"/>
    <property type="molecule type" value="Genomic_DNA"/>
</dbReference>
<reference evidence="3" key="1">
    <citation type="journal article" date="2019" name="Int. J. Syst. Evol. Microbiol.">
        <title>The Global Catalogue of Microorganisms (GCM) 10K type strain sequencing project: providing services to taxonomists for standard genome sequencing and annotation.</title>
        <authorList>
            <consortium name="The Broad Institute Genomics Platform"/>
            <consortium name="The Broad Institute Genome Sequencing Center for Infectious Disease"/>
            <person name="Wu L."/>
            <person name="Ma J."/>
        </authorList>
    </citation>
    <scope>NUCLEOTIDE SEQUENCE [LARGE SCALE GENOMIC DNA]</scope>
    <source>
        <strain evidence="3">CGMCC 1.12806</strain>
    </source>
</reference>
<protein>
    <recommendedName>
        <fullName evidence="1">Multidrug efflux pump accessory protein AcrZ</fullName>
    </recommendedName>
    <alternativeName>
        <fullName evidence="1">AcrAB-TolC multidrug efflux pump accessory protein AcrZ</fullName>
    </alternativeName>
    <alternativeName>
        <fullName evidence="1">Acridine resistance protein Z</fullName>
    </alternativeName>
</protein>